<dbReference type="EMBL" id="CP133615">
    <property type="protein sequence ID" value="WMV24772.1"/>
    <property type="molecule type" value="Genomic_DNA"/>
</dbReference>
<dbReference type="SUPFAM" id="SSF56672">
    <property type="entry name" value="DNA/RNA polymerases"/>
    <property type="match status" value="1"/>
</dbReference>
<dbReference type="PANTHER" id="PTHR37984:SF5">
    <property type="entry name" value="PROTEIN NYNRIN-LIKE"/>
    <property type="match status" value="1"/>
</dbReference>
<dbReference type="Gene3D" id="3.30.70.270">
    <property type="match status" value="1"/>
</dbReference>
<dbReference type="AlphaFoldDB" id="A0AAF0TLC5"/>
<sequence>MPGYVKFMKELVTKKRSMDFKQIKVSHSGSAIMSSNVVVKMDEPGAFTIPCSYYSKSPLKLDIGLKNRESPPAKPSIEESPKLSLKEDIVFGKKISGEVIQVYQYKVEVIAKLRPPILVNGVRSFFGHAGFYQRFIRDFSKVSHLSCKLLQKESIYEFDEACVEAFFCLKEKLVLAPIIVDPDWSIPFELMCDASEAEALPNNEERYVVQFLKRYIFMRFSTPRAIIAVLCDTRKIVGRRCVGPFGELAELTRRVAKCPPHRFTARLSTEWIWFDGNSPNVRLEFQ</sequence>
<dbReference type="InterPro" id="IPR043502">
    <property type="entry name" value="DNA/RNA_pol_sf"/>
</dbReference>
<proteinExistence type="predicted"/>
<evidence type="ECO:0000313" key="2">
    <source>
        <dbReference type="Proteomes" id="UP001234989"/>
    </source>
</evidence>
<dbReference type="Proteomes" id="UP001234989">
    <property type="component" value="Chromosome 4"/>
</dbReference>
<keyword evidence="2" id="KW-1185">Reference proteome</keyword>
<protein>
    <recommendedName>
        <fullName evidence="3">Reverse transcriptase/retrotransposon-derived protein RNase H-like domain-containing protein</fullName>
    </recommendedName>
</protein>
<dbReference type="InterPro" id="IPR050951">
    <property type="entry name" value="Retrovirus_Pol_polyprotein"/>
</dbReference>
<accession>A0AAF0TLC5</accession>
<name>A0AAF0TLC5_SOLVR</name>
<dbReference type="PANTHER" id="PTHR37984">
    <property type="entry name" value="PROTEIN CBG26694"/>
    <property type="match status" value="1"/>
</dbReference>
<evidence type="ECO:0000313" key="1">
    <source>
        <dbReference type="EMBL" id="WMV24772.1"/>
    </source>
</evidence>
<organism evidence="1 2">
    <name type="scientific">Solanum verrucosum</name>
    <dbReference type="NCBI Taxonomy" id="315347"/>
    <lineage>
        <taxon>Eukaryota</taxon>
        <taxon>Viridiplantae</taxon>
        <taxon>Streptophyta</taxon>
        <taxon>Embryophyta</taxon>
        <taxon>Tracheophyta</taxon>
        <taxon>Spermatophyta</taxon>
        <taxon>Magnoliopsida</taxon>
        <taxon>eudicotyledons</taxon>
        <taxon>Gunneridae</taxon>
        <taxon>Pentapetalae</taxon>
        <taxon>asterids</taxon>
        <taxon>lamiids</taxon>
        <taxon>Solanales</taxon>
        <taxon>Solanaceae</taxon>
        <taxon>Solanoideae</taxon>
        <taxon>Solaneae</taxon>
        <taxon>Solanum</taxon>
    </lineage>
</organism>
<dbReference type="InterPro" id="IPR043128">
    <property type="entry name" value="Rev_trsase/Diguanyl_cyclase"/>
</dbReference>
<gene>
    <name evidence="1" type="ORF">MTR67_018157</name>
</gene>
<reference evidence="1" key="1">
    <citation type="submission" date="2023-08" db="EMBL/GenBank/DDBJ databases">
        <title>A de novo genome assembly of Solanum verrucosum Schlechtendal, a Mexican diploid species geographically isolated from the other diploid A-genome species in potato relatives.</title>
        <authorList>
            <person name="Hosaka K."/>
        </authorList>
    </citation>
    <scope>NUCLEOTIDE SEQUENCE</scope>
    <source>
        <tissue evidence="1">Young leaves</tissue>
    </source>
</reference>
<evidence type="ECO:0008006" key="3">
    <source>
        <dbReference type="Google" id="ProtNLM"/>
    </source>
</evidence>